<proteinExistence type="inferred from homology"/>
<evidence type="ECO:0000256" key="6">
    <source>
        <dbReference type="ARBA" id="ARBA00023049"/>
    </source>
</evidence>
<dbReference type="AlphaFoldDB" id="A0A346AWF1"/>
<evidence type="ECO:0000256" key="7">
    <source>
        <dbReference type="RuleBase" id="RU003797"/>
    </source>
</evidence>
<evidence type="ECO:0000256" key="2">
    <source>
        <dbReference type="ARBA" id="ARBA00022670"/>
    </source>
</evidence>
<dbReference type="InterPro" id="IPR020891">
    <property type="entry name" value="UPF0758_CS"/>
</dbReference>
<dbReference type="NCBIfam" id="TIGR00608">
    <property type="entry name" value="radc"/>
    <property type="match status" value="1"/>
</dbReference>
<dbReference type="CDD" id="cd08071">
    <property type="entry name" value="MPN_DUF2466"/>
    <property type="match status" value="1"/>
</dbReference>
<dbReference type="InterPro" id="IPR046778">
    <property type="entry name" value="UPF0758_N"/>
</dbReference>
<dbReference type="PROSITE" id="PS50249">
    <property type="entry name" value="MPN"/>
    <property type="match status" value="1"/>
</dbReference>
<dbReference type="InterPro" id="IPR037518">
    <property type="entry name" value="MPN"/>
</dbReference>
<name>A0A346AWF1_9FIRM</name>
<dbReference type="InterPro" id="IPR025657">
    <property type="entry name" value="RadC_JAB"/>
</dbReference>
<evidence type="ECO:0000256" key="4">
    <source>
        <dbReference type="ARBA" id="ARBA00022801"/>
    </source>
</evidence>
<feature type="domain" description="MPN" evidence="8">
    <location>
        <begin position="107"/>
        <end position="229"/>
    </location>
</feature>
<keyword evidence="3" id="KW-0479">Metal-binding</keyword>
<dbReference type="OrthoDB" id="9804482at2"/>
<dbReference type="SUPFAM" id="SSF102712">
    <property type="entry name" value="JAB1/MPN domain"/>
    <property type="match status" value="1"/>
</dbReference>
<dbReference type="GO" id="GO:0008237">
    <property type="term" value="F:metallopeptidase activity"/>
    <property type="evidence" value="ECO:0007669"/>
    <property type="project" value="UniProtKB-KW"/>
</dbReference>
<dbReference type="InterPro" id="IPR001405">
    <property type="entry name" value="UPF0758"/>
</dbReference>
<dbReference type="Pfam" id="PF20582">
    <property type="entry name" value="UPF0758_N"/>
    <property type="match status" value="1"/>
</dbReference>
<keyword evidence="4" id="KW-0378">Hydrolase</keyword>
<dbReference type="GO" id="GO:0046872">
    <property type="term" value="F:metal ion binding"/>
    <property type="evidence" value="ECO:0007669"/>
    <property type="project" value="UniProtKB-KW"/>
</dbReference>
<evidence type="ECO:0000259" key="8">
    <source>
        <dbReference type="PROSITE" id="PS50249"/>
    </source>
</evidence>
<evidence type="ECO:0000256" key="1">
    <source>
        <dbReference type="ARBA" id="ARBA00010243"/>
    </source>
</evidence>
<dbReference type="Gene3D" id="3.40.140.10">
    <property type="entry name" value="Cytidine Deaminase, domain 2"/>
    <property type="match status" value="1"/>
</dbReference>
<dbReference type="Pfam" id="PF04002">
    <property type="entry name" value="RadC"/>
    <property type="match status" value="1"/>
</dbReference>
<dbReference type="PANTHER" id="PTHR30471">
    <property type="entry name" value="DNA REPAIR PROTEIN RADC"/>
    <property type="match status" value="1"/>
</dbReference>
<sequence length="229" mass="24945">MMSPVQPMACCEKPREKFLQQGAQAVTDQDLLAILLRTGVKGHSVLDVSRSLLRSLPGENLYYLSEASVADLCAVRGVGSDKAVTICAAVELGRRIARQRVKQNAPDFSTPAAIAEYVMEDMRFLPQEQFRAVYLSTKNQLIAVRTLTIGTINSSLAKSREVFRFAIQYNAAAVVLVHNHPSGDPAPSSDDIAVTRQIAQAGHIMEIPVLDHIIIGDGTFSSLCELGYM</sequence>
<organism evidence="9 10">
    <name type="scientific">Megasphaera stantonii</name>
    <dbReference type="NCBI Taxonomy" id="2144175"/>
    <lineage>
        <taxon>Bacteria</taxon>
        <taxon>Bacillati</taxon>
        <taxon>Bacillota</taxon>
        <taxon>Negativicutes</taxon>
        <taxon>Veillonellales</taxon>
        <taxon>Veillonellaceae</taxon>
        <taxon>Megasphaera</taxon>
    </lineage>
</organism>
<keyword evidence="6" id="KW-0482">Metalloprotease</keyword>
<dbReference type="PANTHER" id="PTHR30471:SF3">
    <property type="entry name" value="UPF0758 PROTEIN YEES-RELATED"/>
    <property type="match status" value="1"/>
</dbReference>
<dbReference type="KEGG" id="meg:DKB62_00640"/>
<dbReference type="GO" id="GO:0006508">
    <property type="term" value="P:proteolysis"/>
    <property type="evidence" value="ECO:0007669"/>
    <property type="project" value="UniProtKB-KW"/>
</dbReference>
<dbReference type="PROSITE" id="PS01302">
    <property type="entry name" value="UPF0758"/>
    <property type="match status" value="1"/>
</dbReference>
<evidence type="ECO:0000313" key="9">
    <source>
        <dbReference type="EMBL" id="AXL20194.1"/>
    </source>
</evidence>
<gene>
    <name evidence="9" type="ORF">DKB62_00640</name>
</gene>
<evidence type="ECO:0000256" key="3">
    <source>
        <dbReference type="ARBA" id="ARBA00022723"/>
    </source>
</evidence>
<keyword evidence="2" id="KW-0645">Protease</keyword>
<accession>A0A346AWF1</accession>
<reference evidence="9 10" key="1">
    <citation type="submission" date="2018-05" db="EMBL/GenBank/DDBJ databases">
        <title>Complete genome sequence of Megasphaera sp. AJH120T, isolated from the ceca of a chicken.</title>
        <authorList>
            <person name="Maki J."/>
            <person name="Looft T."/>
        </authorList>
    </citation>
    <scope>NUCLEOTIDE SEQUENCE [LARGE SCALE GENOMIC DNA]</scope>
    <source>
        <strain evidence="9 10">AJH120</strain>
    </source>
</reference>
<comment type="similarity">
    <text evidence="1 7">Belongs to the UPF0758 family.</text>
</comment>
<dbReference type="Proteomes" id="UP000254337">
    <property type="component" value="Chromosome"/>
</dbReference>
<keyword evidence="5" id="KW-0862">Zinc</keyword>
<evidence type="ECO:0000313" key="10">
    <source>
        <dbReference type="Proteomes" id="UP000254337"/>
    </source>
</evidence>
<dbReference type="NCBIfam" id="NF000642">
    <property type="entry name" value="PRK00024.1"/>
    <property type="match status" value="1"/>
</dbReference>
<protein>
    <submittedName>
        <fullName evidence="9">JAB domain-containing protein</fullName>
    </submittedName>
</protein>
<dbReference type="EMBL" id="CP029462">
    <property type="protein sequence ID" value="AXL20194.1"/>
    <property type="molecule type" value="Genomic_DNA"/>
</dbReference>
<keyword evidence="10" id="KW-1185">Reference proteome</keyword>
<evidence type="ECO:0000256" key="5">
    <source>
        <dbReference type="ARBA" id="ARBA00022833"/>
    </source>
</evidence>